<feature type="transmembrane region" description="Helical" evidence="10">
    <location>
        <begin position="234"/>
        <end position="255"/>
    </location>
</feature>
<dbReference type="GO" id="GO:0005549">
    <property type="term" value="F:odorant binding"/>
    <property type="evidence" value="ECO:0007669"/>
    <property type="project" value="InterPro"/>
</dbReference>
<comment type="subcellular location">
    <subcellularLocation>
        <location evidence="1 10">Cell membrane</location>
        <topology evidence="1 10">Multi-pass membrane protein</topology>
    </subcellularLocation>
</comment>
<keyword evidence="9 10" id="KW-0807">Transducer</keyword>
<dbReference type="OrthoDB" id="6710891at2759"/>
<evidence type="ECO:0000313" key="11">
    <source>
        <dbReference type="EMBL" id="CAH1112591.1"/>
    </source>
</evidence>
<dbReference type="GO" id="GO:0007165">
    <property type="term" value="P:signal transduction"/>
    <property type="evidence" value="ECO:0007669"/>
    <property type="project" value="UniProtKB-KW"/>
</dbReference>
<feature type="transmembrane region" description="Helical" evidence="10">
    <location>
        <begin position="117"/>
        <end position="138"/>
    </location>
</feature>
<keyword evidence="5 10" id="KW-0552">Olfaction</keyword>
<dbReference type="GO" id="GO:0005886">
    <property type="term" value="C:plasma membrane"/>
    <property type="evidence" value="ECO:0007669"/>
    <property type="project" value="UniProtKB-SubCell"/>
</dbReference>
<keyword evidence="2" id="KW-1003">Cell membrane</keyword>
<keyword evidence="7 10" id="KW-0472">Membrane</keyword>
<evidence type="ECO:0000256" key="5">
    <source>
        <dbReference type="ARBA" id="ARBA00022725"/>
    </source>
</evidence>
<keyword evidence="8 10" id="KW-0675">Receptor</keyword>
<dbReference type="InterPro" id="IPR004117">
    <property type="entry name" value="7tm6_olfct_rcpt"/>
</dbReference>
<sequence>MASMKDIFNLGLKVLKLNGFSKDQTVFDKFQLYLTIVATLVIDILILYNLKNVNVNIEEITVYCESAWCFIEMTAYLSMMLFNKDGFMSIIEMQKYFWNHADFGKPFAKTCSKTYKIFGVILKMFLAFTWITAVMVNIKSLMYGVLPYECWIPEGKSWLMIISIMQIYTTLYIAITAPFLIAIYAVSMIEISFQLELLNKAFSAMENLNDLKRCVNYHNFLYKYFVLVKNTFSFIHIVEYIKSIILLCMELLIFADKRQMFELRVKSMLFVIVIVIQLSFYCIPSSWAKSSSENSSYAVASSNLVLHPELTIRKNIIFVIKRSQKYFEVKAGEMFELDLNALVQQHKCKCENKGDLERLLIFNPEQCRLKSEVKWS</sequence>
<reference evidence="11" key="1">
    <citation type="submission" date="2022-01" db="EMBL/GenBank/DDBJ databases">
        <authorList>
            <person name="King R."/>
        </authorList>
    </citation>
    <scope>NUCLEOTIDE SEQUENCE</scope>
</reference>
<dbReference type="PANTHER" id="PTHR21137:SF35">
    <property type="entry name" value="ODORANT RECEPTOR 19A-RELATED"/>
    <property type="match status" value="1"/>
</dbReference>
<feature type="transmembrane region" description="Helical" evidence="10">
    <location>
        <begin position="158"/>
        <end position="186"/>
    </location>
</feature>
<evidence type="ECO:0000256" key="2">
    <source>
        <dbReference type="ARBA" id="ARBA00022475"/>
    </source>
</evidence>
<keyword evidence="4 10" id="KW-0812">Transmembrane</keyword>
<dbReference type="EMBL" id="OV651818">
    <property type="protein sequence ID" value="CAH1112591.1"/>
    <property type="molecule type" value="Genomic_DNA"/>
</dbReference>
<name>A0A9P0D5A2_9CUCU</name>
<proteinExistence type="inferred from homology"/>
<comment type="caution">
    <text evidence="10">Lacks conserved residue(s) required for the propagation of feature annotation.</text>
</comment>
<evidence type="ECO:0000256" key="1">
    <source>
        <dbReference type="ARBA" id="ARBA00004651"/>
    </source>
</evidence>
<comment type="similarity">
    <text evidence="10">Belongs to the insect chemoreceptor superfamily. Heteromeric odorant receptor channel (TC 1.A.69) family.</text>
</comment>
<feature type="transmembrane region" description="Helical" evidence="10">
    <location>
        <begin position="267"/>
        <end position="287"/>
    </location>
</feature>
<dbReference type="Proteomes" id="UP001153636">
    <property type="component" value="Chromosome 6"/>
</dbReference>
<evidence type="ECO:0000256" key="4">
    <source>
        <dbReference type="ARBA" id="ARBA00022692"/>
    </source>
</evidence>
<evidence type="ECO:0000256" key="8">
    <source>
        <dbReference type="ARBA" id="ARBA00023170"/>
    </source>
</evidence>
<keyword evidence="12" id="KW-1185">Reference proteome</keyword>
<evidence type="ECO:0000256" key="3">
    <source>
        <dbReference type="ARBA" id="ARBA00022606"/>
    </source>
</evidence>
<dbReference type="Pfam" id="PF02949">
    <property type="entry name" value="7tm_6"/>
    <property type="match status" value="1"/>
</dbReference>
<evidence type="ECO:0000256" key="9">
    <source>
        <dbReference type="ARBA" id="ARBA00023224"/>
    </source>
</evidence>
<dbReference type="AlphaFoldDB" id="A0A9P0D5A2"/>
<gene>
    <name evidence="11" type="ORF">PSYICH_LOCUS12647</name>
</gene>
<evidence type="ECO:0000256" key="6">
    <source>
        <dbReference type="ARBA" id="ARBA00022989"/>
    </source>
</evidence>
<dbReference type="GO" id="GO:0004984">
    <property type="term" value="F:olfactory receptor activity"/>
    <property type="evidence" value="ECO:0007669"/>
    <property type="project" value="InterPro"/>
</dbReference>
<feature type="transmembrane region" description="Helical" evidence="10">
    <location>
        <begin position="30"/>
        <end position="50"/>
    </location>
</feature>
<keyword evidence="6 10" id="KW-1133">Transmembrane helix</keyword>
<organism evidence="11 12">
    <name type="scientific">Psylliodes chrysocephalus</name>
    <dbReference type="NCBI Taxonomy" id="3402493"/>
    <lineage>
        <taxon>Eukaryota</taxon>
        <taxon>Metazoa</taxon>
        <taxon>Ecdysozoa</taxon>
        <taxon>Arthropoda</taxon>
        <taxon>Hexapoda</taxon>
        <taxon>Insecta</taxon>
        <taxon>Pterygota</taxon>
        <taxon>Neoptera</taxon>
        <taxon>Endopterygota</taxon>
        <taxon>Coleoptera</taxon>
        <taxon>Polyphaga</taxon>
        <taxon>Cucujiformia</taxon>
        <taxon>Chrysomeloidea</taxon>
        <taxon>Chrysomelidae</taxon>
        <taxon>Galerucinae</taxon>
        <taxon>Alticini</taxon>
        <taxon>Psylliodes</taxon>
    </lineage>
</organism>
<keyword evidence="3 10" id="KW-0716">Sensory transduction</keyword>
<evidence type="ECO:0000256" key="7">
    <source>
        <dbReference type="ARBA" id="ARBA00023136"/>
    </source>
</evidence>
<evidence type="ECO:0000256" key="10">
    <source>
        <dbReference type="RuleBase" id="RU351113"/>
    </source>
</evidence>
<evidence type="ECO:0000313" key="12">
    <source>
        <dbReference type="Proteomes" id="UP001153636"/>
    </source>
</evidence>
<accession>A0A9P0D5A2</accession>
<protein>
    <recommendedName>
        <fullName evidence="10">Odorant receptor</fullName>
    </recommendedName>
</protein>
<dbReference type="PANTHER" id="PTHR21137">
    <property type="entry name" value="ODORANT RECEPTOR"/>
    <property type="match status" value="1"/>
</dbReference>